<dbReference type="OrthoDB" id="7741566at2759"/>
<feature type="region of interest" description="Disordered" evidence="1">
    <location>
        <begin position="1"/>
        <end position="146"/>
    </location>
</feature>
<sequence>MTELRRKQPKLGSSAFMQVPRTQQQVHKIPNPASIPNLSQLDASGSPATGSGLPRGLYNYGNNNPFQQMPKEEIKNEPGDSPSHVPSNQYQLQPGQGLLNPQRISPAPDRSPSTMTPSPGIAGSMSPHDQGSITPTPPYNNMSNAPMNPFANFVNFGNTLVTNPPQQQQQQQHLPPQTIAPIFDTNLPGPSNGWVQPIPTTGGSGLNPPQSFNLGNFGSISFSSDPMLGSLISGSNQMNVGPPSMGSDLMNLDLGNLPSNFNSAELRSVLDGLSTTELNRLEQIAGQVANNQAAGNAQQQSSTSQQQALKAFLATQQHPTQPPLPGAHEPLPDRHDNDEDLTDSFKNLSTNDLN</sequence>
<evidence type="ECO:0000256" key="1">
    <source>
        <dbReference type="SAM" id="MobiDB-lite"/>
    </source>
</evidence>
<dbReference type="EnsemblMetazoa" id="ASIC007222-RA">
    <property type="protein sequence ID" value="ASIC007222-PA"/>
    <property type="gene ID" value="ASIC007222"/>
</dbReference>
<dbReference type="VEuPathDB" id="VectorBase:ASIS024453"/>
<reference evidence="3" key="2">
    <citation type="submission" date="2020-05" db="UniProtKB">
        <authorList>
            <consortium name="EnsemblMetazoa"/>
        </authorList>
    </citation>
    <scope>IDENTIFICATION</scope>
</reference>
<accession>A0A084VPF6</accession>
<proteinExistence type="predicted"/>
<evidence type="ECO:0000313" key="2">
    <source>
        <dbReference type="EMBL" id="KFB39850.1"/>
    </source>
</evidence>
<keyword evidence="4" id="KW-1185">Reference proteome</keyword>
<evidence type="ECO:0000313" key="3">
    <source>
        <dbReference type="EnsemblMetazoa" id="ASIC007222-PA"/>
    </source>
</evidence>
<dbReference type="EMBL" id="ATLV01015001">
    <property type="status" value="NOT_ANNOTATED_CDS"/>
    <property type="molecule type" value="Genomic_DNA"/>
</dbReference>
<gene>
    <name evidence="2" type="ORF">ZHAS_00007222</name>
</gene>
<dbReference type="STRING" id="74873.A0A084VPF6"/>
<dbReference type="AlphaFoldDB" id="A0A084VPF6"/>
<reference evidence="2 4" key="1">
    <citation type="journal article" date="2014" name="BMC Genomics">
        <title>Genome sequence of Anopheles sinensis provides insight into genetics basis of mosquito competence for malaria parasites.</title>
        <authorList>
            <person name="Zhou D."/>
            <person name="Zhang D."/>
            <person name="Ding G."/>
            <person name="Shi L."/>
            <person name="Hou Q."/>
            <person name="Ye Y."/>
            <person name="Xu Y."/>
            <person name="Zhou H."/>
            <person name="Xiong C."/>
            <person name="Li S."/>
            <person name="Yu J."/>
            <person name="Hong S."/>
            <person name="Yu X."/>
            <person name="Zou P."/>
            <person name="Chen C."/>
            <person name="Chang X."/>
            <person name="Wang W."/>
            <person name="Lv Y."/>
            <person name="Sun Y."/>
            <person name="Ma L."/>
            <person name="Shen B."/>
            <person name="Zhu C."/>
        </authorList>
    </citation>
    <scope>NUCLEOTIDE SEQUENCE [LARGE SCALE GENOMIC DNA]</scope>
</reference>
<feature type="compositionally biased region" description="Polar residues" evidence="1">
    <location>
        <begin position="34"/>
        <end position="49"/>
    </location>
</feature>
<feature type="compositionally biased region" description="Polar residues" evidence="1">
    <location>
        <begin position="127"/>
        <end position="146"/>
    </location>
</feature>
<evidence type="ECO:0000313" key="4">
    <source>
        <dbReference type="Proteomes" id="UP000030765"/>
    </source>
</evidence>
<feature type="region of interest" description="Disordered" evidence="1">
    <location>
        <begin position="318"/>
        <end position="354"/>
    </location>
</feature>
<dbReference type="VEuPathDB" id="VectorBase:ASIC007222"/>
<feature type="compositionally biased region" description="Polar residues" evidence="1">
    <location>
        <begin position="344"/>
        <end position="354"/>
    </location>
</feature>
<organism evidence="2">
    <name type="scientific">Anopheles sinensis</name>
    <name type="common">Mosquito</name>
    <dbReference type="NCBI Taxonomy" id="74873"/>
    <lineage>
        <taxon>Eukaryota</taxon>
        <taxon>Metazoa</taxon>
        <taxon>Ecdysozoa</taxon>
        <taxon>Arthropoda</taxon>
        <taxon>Hexapoda</taxon>
        <taxon>Insecta</taxon>
        <taxon>Pterygota</taxon>
        <taxon>Neoptera</taxon>
        <taxon>Endopterygota</taxon>
        <taxon>Diptera</taxon>
        <taxon>Nematocera</taxon>
        <taxon>Culicoidea</taxon>
        <taxon>Culicidae</taxon>
        <taxon>Anophelinae</taxon>
        <taxon>Anopheles</taxon>
    </lineage>
</organism>
<dbReference type="EMBL" id="KE524999">
    <property type="protein sequence ID" value="KFB39850.1"/>
    <property type="molecule type" value="Genomic_DNA"/>
</dbReference>
<dbReference type="Proteomes" id="UP000030765">
    <property type="component" value="Unassembled WGS sequence"/>
</dbReference>
<protein>
    <submittedName>
        <fullName evidence="2">AGAP009515-PA-like protein</fullName>
    </submittedName>
</protein>
<name>A0A084VPF6_ANOSI</name>
<feature type="compositionally biased region" description="Low complexity" evidence="1">
    <location>
        <begin position="88"/>
        <end position="102"/>
    </location>
</feature>